<feature type="coiled-coil region" evidence="1">
    <location>
        <begin position="270"/>
        <end position="355"/>
    </location>
</feature>
<evidence type="ECO:0000256" key="1">
    <source>
        <dbReference type="SAM" id="Coils"/>
    </source>
</evidence>
<dbReference type="RefSeq" id="WP_347167194.1">
    <property type="nucleotide sequence ID" value="NZ_JBDNCH010000002.1"/>
</dbReference>
<evidence type="ECO:0000313" key="3">
    <source>
        <dbReference type="Proteomes" id="UP001428774"/>
    </source>
</evidence>
<proteinExistence type="predicted"/>
<dbReference type="Proteomes" id="UP001428774">
    <property type="component" value="Unassembled WGS sequence"/>
</dbReference>
<reference evidence="2 3" key="1">
    <citation type="submission" date="2024-05" db="EMBL/GenBank/DDBJ databases">
        <title>Genome sequence of Ponticoccus litoralis KCCM 90028.</title>
        <authorList>
            <person name="Kim J.M."/>
            <person name="Lee J.K."/>
            <person name="Choi B.J."/>
            <person name="Bayburt H."/>
            <person name="Baek J.H."/>
            <person name="Jeon C.O."/>
        </authorList>
    </citation>
    <scope>NUCLEOTIDE SEQUENCE [LARGE SCALE GENOMIC DNA]</scope>
    <source>
        <strain evidence="2 3">KCCM 90028</strain>
    </source>
</reference>
<gene>
    <name evidence="2" type="ORF">ABFB10_15505</name>
</gene>
<dbReference type="EMBL" id="JBDNCH010000002">
    <property type="protein sequence ID" value="MEN9062196.1"/>
    <property type="molecule type" value="Genomic_DNA"/>
</dbReference>
<dbReference type="AlphaFoldDB" id="A0AAW9SNS3"/>
<name>A0AAW9SNS3_9RHOB</name>
<sequence>MSDNLFIGYCEYEPCNHTRIICEAVAQNGGWQHAEMERFLPPLGKVFAPSLALARKGQYLAVTSKPNPRPVDAERDQFIVDQHSSPREVIDMRGVPLEEIRYKVLDTGFDDLPYGTEELILALSSNKCVPVRLARDVLTNRLVAQPGTFKIHVFDDRLFEGMRLNGRWREVPGETVGIEIQHIDWLDDRSLLEELLKKFRKSSSGPSRREEENIIRQLVAMEAFQKETWADTEWLDWTTCFIGRIQDHVATIPLIAEHLLETPEVRAQVESSLAARTKELEEEMREEIRESLSSEMSDLEIRKASLAEALVEAEAGLVGRRAEIAGILAEEEALLELCRREADELREQQATLRSQIAKEIVALGGALEDASMERDETFDAMLDRFRSAVGADAGTLTPTNPTLPPWIAPRRGAAEPLSIEAFAKKLKRIANEVGISEDDFEYFDLALRSGACAVLPTPAAERMMPGYARLVTGGEIFRDVIGPGTIALDDLWTRPGNGEPGGLRMAWTAARRTPERYHLLWLDGLDMAPMKLWLPSLLDILRGPERPRNLLISMSLSARPADYSMTWPELTQSALCLAPALQVASAGSLLREASGRERQLHFLPHAPHDLLEKDALEDRIADSEIGTPVELAFEIGLHRAACLFGASEETISTRVTRLNGLRRTGETWLNGLLKEQENA</sequence>
<accession>A0AAW9SNS3</accession>
<protein>
    <submittedName>
        <fullName evidence="2">Uncharacterized protein</fullName>
    </submittedName>
</protein>
<keyword evidence="3" id="KW-1185">Reference proteome</keyword>
<keyword evidence="1" id="KW-0175">Coiled coil</keyword>
<evidence type="ECO:0000313" key="2">
    <source>
        <dbReference type="EMBL" id="MEN9062196.1"/>
    </source>
</evidence>
<comment type="caution">
    <text evidence="2">The sequence shown here is derived from an EMBL/GenBank/DDBJ whole genome shotgun (WGS) entry which is preliminary data.</text>
</comment>
<organism evidence="2 3">
    <name type="scientific">Ponticoccus litoralis</name>
    <dbReference type="NCBI Taxonomy" id="422297"/>
    <lineage>
        <taxon>Bacteria</taxon>
        <taxon>Pseudomonadati</taxon>
        <taxon>Pseudomonadota</taxon>
        <taxon>Alphaproteobacteria</taxon>
        <taxon>Rhodobacterales</taxon>
        <taxon>Roseobacteraceae</taxon>
        <taxon>Ponticoccus</taxon>
    </lineage>
</organism>